<feature type="binding site" evidence="4">
    <location>
        <position position="209"/>
    </location>
    <ligand>
        <name>pyruvate</name>
        <dbReference type="ChEBI" id="CHEBI:15361"/>
    </ligand>
</feature>
<dbReference type="Proteomes" id="UP000323653">
    <property type="component" value="Chromosome"/>
</dbReference>
<dbReference type="KEGG" id="pej:FYC62_03770"/>
<dbReference type="Pfam" id="PF00701">
    <property type="entry name" value="DHDPS"/>
    <property type="match status" value="1"/>
</dbReference>
<dbReference type="GO" id="GO:0008747">
    <property type="term" value="F:N-acetylneuraminate lyase activity"/>
    <property type="evidence" value="ECO:0007669"/>
    <property type="project" value="TreeGrafter"/>
</dbReference>
<dbReference type="SUPFAM" id="SSF51569">
    <property type="entry name" value="Aldolase"/>
    <property type="match status" value="1"/>
</dbReference>
<dbReference type="GO" id="GO:0019262">
    <property type="term" value="P:N-acetylneuraminate catabolic process"/>
    <property type="evidence" value="ECO:0007669"/>
    <property type="project" value="TreeGrafter"/>
</dbReference>
<dbReference type="PANTHER" id="PTHR42849">
    <property type="entry name" value="N-ACETYLNEURAMINATE LYASE"/>
    <property type="match status" value="1"/>
</dbReference>
<evidence type="ECO:0000313" key="6">
    <source>
        <dbReference type="Proteomes" id="UP000323653"/>
    </source>
</evidence>
<reference evidence="5 6" key="1">
    <citation type="submission" date="2019-08" db="EMBL/GenBank/DDBJ databases">
        <title>Pedobacter sp. nov., isolated from Han river, South Korea.</title>
        <authorList>
            <person name="Lee D.-H."/>
            <person name="Kim Y.-S."/>
            <person name="Hwang E.-M."/>
            <person name="Le Tran T.C."/>
            <person name="Cha C.-J."/>
        </authorList>
    </citation>
    <scope>NUCLEOTIDE SEQUENCE [LARGE SCALE GENOMIC DNA]</scope>
    <source>
        <strain evidence="5 6">CJ43</strain>
    </source>
</reference>
<evidence type="ECO:0000256" key="4">
    <source>
        <dbReference type="PIRSR" id="PIRSR001365-2"/>
    </source>
</evidence>
<dbReference type="RefSeq" id="WP_149073976.1">
    <property type="nucleotide sequence ID" value="NZ_CP043329.1"/>
</dbReference>
<sequence>MKTEKKFQGTIVPVVAPLTHDYKLDKEAVERIFSHLYKSNASPFILGTTGESASLPQSYKEDYIKAVAKIRSTDVKLYAGISSNILEESIAFAKLCFNEGVDAVAATLPTYYHLSEDQMKRYFLELADEIPGPLIIYNIPATTHMSIPLSLMDELSLHPNIVGAKDSERSEKRLDESLNLWKHRPDFSYFLGWAAKSAHALINGADGLVPSTGNIIPSIYAEMCKAVLKGDEGLAFHYQSQSDKLGHLYQHDRSLGESLWALKVLMNELGLCESHMMPPLCSLSLKEENELRKGFHELIKKEKITLNLLSHAS</sequence>
<dbReference type="Gene3D" id="3.20.20.70">
    <property type="entry name" value="Aldolase class I"/>
    <property type="match status" value="1"/>
</dbReference>
<dbReference type="InterPro" id="IPR002220">
    <property type="entry name" value="DapA-like"/>
</dbReference>
<protein>
    <submittedName>
        <fullName evidence="5">Dihydrodipicolinate synthase family protein</fullName>
    </submittedName>
</protein>
<proteinExistence type="inferred from homology"/>
<feature type="binding site" evidence="4">
    <location>
        <position position="49"/>
    </location>
    <ligand>
        <name>pyruvate</name>
        <dbReference type="ChEBI" id="CHEBI:15361"/>
    </ligand>
</feature>
<dbReference type="InterPro" id="IPR013785">
    <property type="entry name" value="Aldolase_TIM"/>
</dbReference>
<evidence type="ECO:0000313" key="5">
    <source>
        <dbReference type="EMBL" id="QEK50885.1"/>
    </source>
</evidence>
<dbReference type="CDD" id="cd00408">
    <property type="entry name" value="DHDPS-like"/>
    <property type="match status" value="1"/>
</dbReference>
<dbReference type="AlphaFoldDB" id="A0A5C0VDX8"/>
<evidence type="ECO:0000256" key="2">
    <source>
        <dbReference type="PIRNR" id="PIRNR001365"/>
    </source>
</evidence>
<feature type="active site" description="Schiff-base intermediate with substrate" evidence="3">
    <location>
        <position position="165"/>
    </location>
</feature>
<name>A0A5C0VDX8_9SPHI</name>
<evidence type="ECO:0000256" key="1">
    <source>
        <dbReference type="ARBA" id="ARBA00023239"/>
    </source>
</evidence>
<keyword evidence="1 2" id="KW-0456">Lyase</keyword>
<dbReference type="PRINTS" id="PR00146">
    <property type="entry name" value="DHPICSNTHASE"/>
</dbReference>
<dbReference type="GO" id="GO:0005829">
    <property type="term" value="C:cytosol"/>
    <property type="evidence" value="ECO:0007669"/>
    <property type="project" value="TreeGrafter"/>
</dbReference>
<gene>
    <name evidence="5" type="ORF">FYC62_03770</name>
</gene>
<keyword evidence="6" id="KW-1185">Reference proteome</keyword>
<organism evidence="5 6">
    <name type="scientific">Pedobacter aquae</name>
    <dbReference type="NCBI Taxonomy" id="2605747"/>
    <lineage>
        <taxon>Bacteria</taxon>
        <taxon>Pseudomonadati</taxon>
        <taxon>Bacteroidota</taxon>
        <taxon>Sphingobacteriia</taxon>
        <taxon>Sphingobacteriales</taxon>
        <taxon>Sphingobacteriaceae</taxon>
        <taxon>Pedobacter</taxon>
    </lineage>
</organism>
<accession>A0A5C0VDX8</accession>
<dbReference type="PIRSF" id="PIRSF001365">
    <property type="entry name" value="DHDPS"/>
    <property type="match status" value="1"/>
</dbReference>
<dbReference type="PANTHER" id="PTHR42849:SF1">
    <property type="entry name" value="N-ACETYLNEURAMINATE LYASE"/>
    <property type="match status" value="1"/>
</dbReference>
<dbReference type="SMART" id="SM01130">
    <property type="entry name" value="DHDPS"/>
    <property type="match status" value="1"/>
</dbReference>
<feature type="active site" description="Proton donor/acceptor" evidence="3">
    <location>
        <position position="137"/>
    </location>
</feature>
<comment type="similarity">
    <text evidence="2">Belongs to the DapA family.</text>
</comment>
<evidence type="ECO:0000256" key="3">
    <source>
        <dbReference type="PIRSR" id="PIRSR001365-1"/>
    </source>
</evidence>
<dbReference type="EMBL" id="CP043329">
    <property type="protein sequence ID" value="QEK50885.1"/>
    <property type="molecule type" value="Genomic_DNA"/>
</dbReference>